<dbReference type="EMBL" id="CP036343">
    <property type="protein sequence ID" value="QDT89628.1"/>
    <property type="molecule type" value="Genomic_DNA"/>
</dbReference>
<sequence length="148" mass="16797">MIDEDEELKKLKWILIAVVAFLISGYLSFKELKYTVWGATTEATVTNTFDTAESRRKPLLAVEYTFTDEDGKHYSERDDVPIDWPVPGPTVNVQYLPGVEDSSRLEGHSSKVAVWVFLSCCVLLCFAGFKLYQMASEAVDGPPRRRRK</sequence>
<protein>
    <recommendedName>
        <fullName evidence="4">DUF3592 domain-containing protein</fullName>
    </recommendedName>
</protein>
<proteinExistence type="predicted"/>
<keyword evidence="1" id="KW-0812">Transmembrane</keyword>
<accession>A0A517V9H5</accession>
<reference evidence="2 3" key="1">
    <citation type="submission" date="2019-02" db="EMBL/GenBank/DDBJ databases">
        <title>Deep-cultivation of Planctomycetes and their phenomic and genomic characterization uncovers novel biology.</title>
        <authorList>
            <person name="Wiegand S."/>
            <person name="Jogler M."/>
            <person name="Boedeker C."/>
            <person name="Pinto D."/>
            <person name="Vollmers J."/>
            <person name="Rivas-Marin E."/>
            <person name="Kohn T."/>
            <person name="Peeters S.H."/>
            <person name="Heuer A."/>
            <person name="Rast P."/>
            <person name="Oberbeckmann S."/>
            <person name="Bunk B."/>
            <person name="Jeske O."/>
            <person name="Meyerdierks A."/>
            <person name="Storesund J.E."/>
            <person name="Kallscheuer N."/>
            <person name="Luecker S."/>
            <person name="Lage O.M."/>
            <person name="Pohl T."/>
            <person name="Merkel B.J."/>
            <person name="Hornburger P."/>
            <person name="Mueller R.-W."/>
            <person name="Bruemmer F."/>
            <person name="Labrenz M."/>
            <person name="Spormann A.M."/>
            <person name="Op den Camp H."/>
            <person name="Overmann J."/>
            <person name="Amann R."/>
            <person name="Jetten M.S.M."/>
            <person name="Mascher T."/>
            <person name="Medema M.H."/>
            <person name="Devos D.P."/>
            <person name="Kaster A.-K."/>
            <person name="Ovreas L."/>
            <person name="Rohde M."/>
            <person name="Galperin M.Y."/>
            <person name="Jogler C."/>
        </authorList>
    </citation>
    <scope>NUCLEOTIDE SEQUENCE [LARGE SCALE GENOMIC DNA]</scope>
    <source>
        <strain evidence="2 3">Pan161</strain>
    </source>
</reference>
<evidence type="ECO:0000313" key="2">
    <source>
        <dbReference type="EMBL" id="QDT89628.1"/>
    </source>
</evidence>
<keyword evidence="1" id="KW-1133">Transmembrane helix</keyword>
<evidence type="ECO:0000256" key="1">
    <source>
        <dbReference type="SAM" id="Phobius"/>
    </source>
</evidence>
<dbReference type="AlphaFoldDB" id="A0A517V9H5"/>
<keyword evidence="3" id="KW-1185">Reference proteome</keyword>
<feature type="transmembrane region" description="Helical" evidence="1">
    <location>
        <begin position="112"/>
        <end position="132"/>
    </location>
</feature>
<organism evidence="2 3">
    <name type="scientific">Gimesia algae</name>
    <dbReference type="NCBI Taxonomy" id="2527971"/>
    <lineage>
        <taxon>Bacteria</taxon>
        <taxon>Pseudomonadati</taxon>
        <taxon>Planctomycetota</taxon>
        <taxon>Planctomycetia</taxon>
        <taxon>Planctomycetales</taxon>
        <taxon>Planctomycetaceae</taxon>
        <taxon>Gimesia</taxon>
    </lineage>
</organism>
<keyword evidence="1" id="KW-0472">Membrane</keyword>
<dbReference type="Proteomes" id="UP000316855">
    <property type="component" value="Chromosome"/>
</dbReference>
<evidence type="ECO:0008006" key="4">
    <source>
        <dbReference type="Google" id="ProtNLM"/>
    </source>
</evidence>
<dbReference type="KEGG" id="gax:Pan161_12600"/>
<feature type="transmembrane region" description="Helical" evidence="1">
    <location>
        <begin position="12"/>
        <end position="29"/>
    </location>
</feature>
<gene>
    <name evidence="2" type="ORF">Pan161_12600</name>
</gene>
<name>A0A517V9H5_9PLAN</name>
<dbReference type="RefSeq" id="WP_145225020.1">
    <property type="nucleotide sequence ID" value="NZ_CP036343.1"/>
</dbReference>
<evidence type="ECO:0000313" key="3">
    <source>
        <dbReference type="Proteomes" id="UP000316855"/>
    </source>
</evidence>
<dbReference type="OrthoDB" id="283151at2"/>